<dbReference type="InterPro" id="IPR022790">
    <property type="entry name" value="GH26_dom"/>
</dbReference>
<dbReference type="Proteomes" id="UP000732399">
    <property type="component" value="Unassembled WGS sequence"/>
</dbReference>
<proteinExistence type="inferred from homology"/>
<evidence type="ECO:0000256" key="3">
    <source>
        <dbReference type="PROSITE-ProRule" id="PRU01100"/>
    </source>
</evidence>
<evidence type="ECO:0000313" key="6">
    <source>
        <dbReference type="EMBL" id="NJR77713.1"/>
    </source>
</evidence>
<evidence type="ECO:0000259" key="5">
    <source>
        <dbReference type="PROSITE" id="PS51764"/>
    </source>
</evidence>
<gene>
    <name evidence="6" type="ORF">HBH26_03660</name>
</gene>
<evidence type="ECO:0000256" key="2">
    <source>
        <dbReference type="ARBA" id="ARBA00023295"/>
    </source>
</evidence>
<dbReference type="RefSeq" id="WP_168133244.1">
    <property type="nucleotide sequence ID" value="NZ_JAAVJH010000002.1"/>
</dbReference>
<feature type="active site" description="Nucleophile" evidence="3">
    <location>
        <position position="437"/>
    </location>
</feature>
<evidence type="ECO:0000256" key="4">
    <source>
        <dbReference type="SAM" id="MobiDB-lite"/>
    </source>
</evidence>
<dbReference type="Pfam" id="PF02156">
    <property type="entry name" value="Glyco_hydro_26"/>
    <property type="match status" value="1"/>
</dbReference>
<sequence length="509" mass="54855">MSVDLGTGTVDRDRGFPRDPFNPIDGTPDHDRTRAARRKGPALLLSLLSLATAACGAESAESADAPVAAPPVVVAPTVALSLNAAEAVTGAPATLTWTSTNANSCTATGAWSGSRDAAGSGSVTAGSPGSHTYTLTCTGAGGSASASATLLVNAVAASSPLPGSGAWRPPYGLYVGNPHGNDATAMALFQSRWDASVRQLRRQPQFFGTFTDFSKDWKEWAGNASWFAWSFNKSERVAGMKPVIGIKLSTNAYWNRQNDAFREIISGKHDQVYRDVVAAWRDNGYKELRFRISYEFNGNFMPDNFGKDAETLNLWKQAFAHVADVLHDVPGVKVLVVWNPANINWNGNSVIGSYPGDEYVDVISSDIYSTMYPLSLVDWSNGPKAANLLEWSKNPVNRIHYWDFPGATEWTARGSGWGMVQALEFALARRKPFAISETGVGGDNVKTGPADDPEFPAYLGARLADFVRRGGTVDHVVIWDYDASDGKWRFTDVPAKSATAAAWTRFVNP</sequence>
<dbReference type="PROSITE" id="PS51764">
    <property type="entry name" value="GH26"/>
    <property type="match status" value="1"/>
</dbReference>
<evidence type="ECO:0000256" key="1">
    <source>
        <dbReference type="ARBA" id="ARBA00022801"/>
    </source>
</evidence>
<dbReference type="Gene3D" id="3.20.20.80">
    <property type="entry name" value="Glycosidases"/>
    <property type="match status" value="1"/>
</dbReference>
<evidence type="ECO:0000313" key="7">
    <source>
        <dbReference type="Proteomes" id="UP000732399"/>
    </source>
</evidence>
<feature type="region of interest" description="Disordered" evidence="4">
    <location>
        <begin position="1"/>
        <end position="35"/>
    </location>
</feature>
<comment type="caution">
    <text evidence="6">The sequence shown here is derived from an EMBL/GenBank/DDBJ whole genome shotgun (WGS) entry which is preliminary data.</text>
</comment>
<comment type="similarity">
    <text evidence="3">Belongs to the glycosyl hydrolase 26 family.</text>
</comment>
<keyword evidence="2 3" id="KW-0326">Glycosidase</keyword>
<name>A0ABX1CIA6_9SPHN</name>
<dbReference type="SUPFAM" id="SSF51445">
    <property type="entry name" value="(Trans)glycosidases"/>
    <property type="match status" value="1"/>
</dbReference>
<feature type="domain" description="GH26" evidence="5">
    <location>
        <begin position="152"/>
        <end position="509"/>
    </location>
</feature>
<protein>
    <recommendedName>
        <fullName evidence="5">GH26 domain-containing protein</fullName>
    </recommendedName>
</protein>
<dbReference type="InterPro" id="IPR017853">
    <property type="entry name" value="GH"/>
</dbReference>
<dbReference type="EMBL" id="JAAVJH010000002">
    <property type="protein sequence ID" value="NJR77713.1"/>
    <property type="molecule type" value="Genomic_DNA"/>
</dbReference>
<accession>A0ABX1CIA6</accession>
<keyword evidence="7" id="KW-1185">Reference proteome</keyword>
<feature type="active site" description="Proton donor" evidence="3">
    <location>
        <position position="295"/>
    </location>
</feature>
<keyword evidence="1 3" id="KW-0378">Hydrolase</keyword>
<reference evidence="6 7" key="1">
    <citation type="submission" date="2020-03" db="EMBL/GenBank/DDBJ databases">
        <authorList>
            <person name="Wang L."/>
            <person name="He N."/>
            <person name="Li Y."/>
            <person name="Fang Y."/>
            <person name="Zhang F."/>
        </authorList>
    </citation>
    <scope>NUCLEOTIDE SEQUENCE [LARGE SCALE GENOMIC DNA]</scope>
    <source>
        <strain evidence="6 7">36D10-4-7</strain>
    </source>
</reference>
<organism evidence="6 7">
    <name type="scientific">Sphingomonas corticis</name>
    <dbReference type="NCBI Taxonomy" id="2722791"/>
    <lineage>
        <taxon>Bacteria</taxon>
        <taxon>Pseudomonadati</taxon>
        <taxon>Pseudomonadota</taxon>
        <taxon>Alphaproteobacteria</taxon>
        <taxon>Sphingomonadales</taxon>
        <taxon>Sphingomonadaceae</taxon>
        <taxon>Sphingomonas</taxon>
    </lineage>
</organism>